<dbReference type="GO" id="GO:0004386">
    <property type="term" value="F:helicase activity"/>
    <property type="evidence" value="ECO:0007669"/>
    <property type="project" value="UniProtKB-KW"/>
</dbReference>
<keyword evidence="1" id="KW-0547">Nucleotide-binding</keyword>
<dbReference type="GeneID" id="24439240"/>
<keyword evidence="1" id="KW-0067">ATP-binding</keyword>
<evidence type="ECO:0000313" key="1">
    <source>
        <dbReference type="EMBL" id="EWS74196.1"/>
    </source>
</evidence>
<gene>
    <name evidence="1" type="ORF">TTHERM_000490569</name>
</gene>
<dbReference type="AlphaFoldDB" id="W7XHZ4"/>
<sequence>MTNNIVQCLNSFVEQISNEEKNELFVADRILYSNDPINVYENFIISSKETLYEITYSFKKTKIVEKQAMLSVLGKISILKMQYGRDIKKIKFYNPVKGTVFSVILKNWIFHKQFVNFMEDFFYKPTISQDSSQNFSQNSQNQTQSQSQENTVYCQQQNENNKEEKEIYQENKMVQNSSQTQQQDQMFSKISFSKVQLNDLANQLPFTKKQQLLHPPMQLQQQKEVQKKFKK</sequence>
<organism evidence="1 2">
    <name type="scientific">Tetrahymena thermophila (strain SB210)</name>
    <dbReference type="NCBI Taxonomy" id="312017"/>
    <lineage>
        <taxon>Eukaryota</taxon>
        <taxon>Sar</taxon>
        <taxon>Alveolata</taxon>
        <taxon>Ciliophora</taxon>
        <taxon>Intramacronucleata</taxon>
        <taxon>Oligohymenophorea</taxon>
        <taxon>Hymenostomatida</taxon>
        <taxon>Tetrahymenina</taxon>
        <taxon>Tetrahymenidae</taxon>
        <taxon>Tetrahymena</taxon>
    </lineage>
</organism>
<dbReference type="EMBL" id="GG662691">
    <property type="protein sequence ID" value="EWS74196.1"/>
    <property type="molecule type" value="Genomic_DNA"/>
</dbReference>
<keyword evidence="1" id="KW-0378">Hydrolase</keyword>
<protein>
    <submittedName>
        <fullName evidence="1">UvrD/REP helicase family protein, putative</fullName>
    </submittedName>
</protein>
<dbReference type="RefSeq" id="XP_012653256.1">
    <property type="nucleotide sequence ID" value="XM_012797802.1"/>
</dbReference>
<evidence type="ECO:0000313" key="2">
    <source>
        <dbReference type="Proteomes" id="UP000009168"/>
    </source>
</evidence>
<keyword evidence="1" id="KW-0347">Helicase</keyword>
<dbReference type="Proteomes" id="UP000009168">
    <property type="component" value="Unassembled WGS sequence"/>
</dbReference>
<proteinExistence type="predicted"/>
<dbReference type="KEGG" id="tet:TTHERM_000490569"/>
<accession>W7XHZ4</accession>
<name>W7XHZ4_TETTS</name>
<dbReference type="InParanoid" id="W7XHZ4"/>
<reference evidence="2" key="1">
    <citation type="journal article" date="2006" name="PLoS Biol.">
        <title>Macronuclear genome sequence of the ciliate Tetrahymena thermophila, a model eukaryote.</title>
        <authorList>
            <person name="Eisen J.A."/>
            <person name="Coyne R.S."/>
            <person name="Wu M."/>
            <person name="Wu D."/>
            <person name="Thiagarajan M."/>
            <person name="Wortman J.R."/>
            <person name="Badger J.H."/>
            <person name="Ren Q."/>
            <person name="Amedeo P."/>
            <person name="Jones K.M."/>
            <person name="Tallon L.J."/>
            <person name="Delcher A.L."/>
            <person name="Salzberg S.L."/>
            <person name="Silva J.C."/>
            <person name="Haas B.J."/>
            <person name="Majoros W.H."/>
            <person name="Farzad M."/>
            <person name="Carlton J.M."/>
            <person name="Smith R.K. Jr."/>
            <person name="Garg J."/>
            <person name="Pearlman R.E."/>
            <person name="Karrer K.M."/>
            <person name="Sun L."/>
            <person name="Manning G."/>
            <person name="Elde N.C."/>
            <person name="Turkewitz A.P."/>
            <person name="Asai D.J."/>
            <person name="Wilkes D.E."/>
            <person name="Wang Y."/>
            <person name="Cai H."/>
            <person name="Collins K."/>
            <person name="Stewart B.A."/>
            <person name="Lee S.R."/>
            <person name="Wilamowska K."/>
            <person name="Weinberg Z."/>
            <person name="Ruzzo W.L."/>
            <person name="Wloga D."/>
            <person name="Gaertig J."/>
            <person name="Frankel J."/>
            <person name="Tsao C.-C."/>
            <person name="Gorovsky M.A."/>
            <person name="Keeling P.J."/>
            <person name="Waller R.F."/>
            <person name="Patron N.J."/>
            <person name="Cherry J.M."/>
            <person name="Stover N.A."/>
            <person name="Krieger C.J."/>
            <person name="del Toro C."/>
            <person name="Ryder H.F."/>
            <person name="Williamson S.C."/>
            <person name="Barbeau R.A."/>
            <person name="Hamilton E.P."/>
            <person name="Orias E."/>
        </authorList>
    </citation>
    <scope>NUCLEOTIDE SEQUENCE [LARGE SCALE GENOMIC DNA]</scope>
    <source>
        <strain evidence="2">SB210</strain>
    </source>
</reference>
<keyword evidence="2" id="KW-1185">Reference proteome</keyword>